<comment type="similarity">
    <text evidence="1">Belongs to the hemerythrin family.</text>
</comment>
<dbReference type="InterPro" id="IPR012827">
    <property type="entry name" value="Hemerythrin_metal-bd"/>
</dbReference>
<dbReference type="PANTHER" id="PTHR37164">
    <property type="entry name" value="BACTERIOHEMERYTHRIN"/>
    <property type="match status" value="1"/>
</dbReference>
<reference evidence="5" key="1">
    <citation type="submission" date="2022-10" db="EMBL/GenBank/DDBJ databases">
        <authorList>
            <person name="Yu W.X."/>
        </authorList>
    </citation>
    <scope>NUCLEOTIDE SEQUENCE</scope>
    <source>
        <strain evidence="5">AAT</strain>
    </source>
</reference>
<protein>
    <submittedName>
        <fullName evidence="5">Hemerythrin family protein</fullName>
    </submittedName>
</protein>
<dbReference type="CDD" id="cd12107">
    <property type="entry name" value="Hemerythrin"/>
    <property type="match status" value="3"/>
</dbReference>
<name>A0AAE3SEI2_9BACT</name>
<evidence type="ECO:0000256" key="2">
    <source>
        <dbReference type="ARBA" id="ARBA00022723"/>
    </source>
</evidence>
<evidence type="ECO:0000313" key="6">
    <source>
        <dbReference type="Proteomes" id="UP001209229"/>
    </source>
</evidence>
<evidence type="ECO:0000313" key="5">
    <source>
        <dbReference type="EMBL" id="MCW3786256.1"/>
    </source>
</evidence>
<keyword evidence="6" id="KW-1185">Reference proteome</keyword>
<dbReference type="Gene3D" id="1.20.120.50">
    <property type="entry name" value="Hemerythrin-like"/>
    <property type="match status" value="3"/>
</dbReference>
<dbReference type="GO" id="GO:0046872">
    <property type="term" value="F:metal ion binding"/>
    <property type="evidence" value="ECO:0007669"/>
    <property type="project" value="UniProtKB-KW"/>
</dbReference>
<evidence type="ECO:0000259" key="4">
    <source>
        <dbReference type="Pfam" id="PF01814"/>
    </source>
</evidence>
<dbReference type="RefSeq" id="WP_301189822.1">
    <property type="nucleotide sequence ID" value="NZ_JAPDPJ010000011.1"/>
</dbReference>
<dbReference type="SUPFAM" id="SSF47188">
    <property type="entry name" value="Hemerythrin-like"/>
    <property type="match status" value="3"/>
</dbReference>
<dbReference type="InterPro" id="IPR050669">
    <property type="entry name" value="Hemerythrin"/>
</dbReference>
<sequence>MSTGRDSRINFWLNNSFQIELIDQLHYAFIELMYEVEAIVNKNSQTSLQTIIIELEKYSQSLKNEENLLRKAGFNDTDNHIIKHNHFYAKIKSFKHELTYNHSYLSINILNFLKKWLISHIIKEDKKYRIKVYEYLNIKYNLKSNIWLRGFSDLQIDSIDNHHNKFLDLLYNVEIAIKENNKTIISSIIQRLEDYVTIDLKEEEELFIQSGFKNYGVHISQHRLFATRVKEFKHEHNYQNQFILSNILNFLKKWLISHILKEDKEYRVKVYEHLNIKYNRKSNIWLRDTALKIESIDNHHKKFLDILYDIETANKENNKEVIPIIINRLKDYAVRDLNEEEELLRLVEFKNIEHHIAQHRLLLTRVEEWTHEYNYENHYISSHILSFLKKWLISHILKEDKEYREEVYFYLKRYCA</sequence>
<dbReference type="InterPro" id="IPR035938">
    <property type="entry name" value="Hemerythrin-like_sf"/>
</dbReference>
<dbReference type="Proteomes" id="UP001209229">
    <property type="component" value="Unassembled WGS sequence"/>
</dbReference>
<dbReference type="InterPro" id="IPR012312">
    <property type="entry name" value="Hemerythrin-like"/>
</dbReference>
<comment type="caution">
    <text evidence="5">The sequence shown here is derived from an EMBL/GenBank/DDBJ whole genome shotgun (WGS) entry which is preliminary data.</text>
</comment>
<feature type="domain" description="Hemerythrin-like" evidence="4">
    <location>
        <begin position="293"/>
        <end position="403"/>
    </location>
</feature>
<evidence type="ECO:0000256" key="3">
    <source>
        <dbReference type="ARBA" id="ARBA00023004"/>
    </source>
</evidence>
<keyword evidence="2" id="KW-0479">Metal-binding</keyword>
<dbReference type="NCBIfam" id="TIGR02481">
    <property type="entry name" value="hemeryth_dom"/>
    <property type="match status" value="3"/>
</dbReference>
<feature type="domain" description="Hemerythrin-like" evidence="4">
    <location>
        <begin position="156"/>
        <end position="266"/>
    </location>
</feature>
<organism evidence="5 6">
    <name type="scientific">Plebeiibacterium sediminum</name>
    <dbReference type="NCBI Taxonomy" id="2992112"/>
    <lineage>
        <taxon>Bacteria</taxon>
        <taxon>Pseudomonadati</taxon>
        <taxon>Bacteroidota</taxon>
        <taxon>Bacteroidia</taxon>
        <taxon>Marinilabiliales</taxon>
        <taxon>Marinilabiliaceae</taxon>
        <taxon>Plebeiibacterium</taxon>
    </lineage>
</organism>
<gene>
    <name evidence="5" type="ORF">OM075_07250</name>
</gene>
<dbReference type="EMBL" id="JAPDPJ010000011">
    <property type="protein sequence ID" value="MCW3786256.1"/>
    <property type="molecule type" value="Genomic_DNA"/>
</dbReference>
<dbReference type="AlphaFoldDB" id="A0AAE3SEI2"/>
<proteinExistence type="inferred from homology"/>
<accession>A0AAE3SEI2</accession>
<evidence type="ECO:0000256" key="1">
    <source>
        <dbReference type="ARBA" id="ARBA00010587"/>
    </source>
</evidence>
<dbReference type="Pfam" id="PF01814">
    <property type="entry name" value="Hemerythrin"/>
    <property type="match status" value="2"/>
</dbReference>
<keyword evidence="3" id="KW-0408">Iron</keyword>
<dbReference type="PANTHER" id="PTHR37164:SF1">
    <property type="entry name" value="BACTERIOHEMERYTHRIN"/>
    <property type="match status" value="1"/>
</dbReference>